<dbReference type="EMBL" id="CP026952">
    <property type="protein sequence ID" value="AWB92539.1"/>
    <property type="molecule type" value="Genomic_DNA"/>
</dbReference>
<dbReference type="KEGG" id="aez:C3E78_10200"/>
<sequence length="143" mass="15134">MHRTAALLVATIVATTTLAACGGDSEYCAAVKKDESTLNTFGKKRTDAAFAKYRRTTRTLATLAPEGAKKDWTALTTALNGVVDAQKAVGLKLEDISASSVAKLPVEQSESLSDAYTAFNKAVARHGKRVEANVKSECGVELQ</sequence>
<evidence type="ECO:0000313" key="2">
    <source>
        <dbReference type="Proteomes" id="UP000244384"/>
    </source>
</evidence>
<gene>
    <name evidence="1" type="ORF">C3E78_10200</name>
</gene>
<reference evidence="2" key="1">
    <citation type="submission" date="2018-01" db="EMBL/GenBank/DDBJ databases">
        <authorList>
            <person name="Li J."/>
        </authorList>
    </citation>
    <scope>NUCLEOTIDE SEQUENCE [LARGE SCALE GENOMIC DNA]</scope>
    <source>
        <strain evidence="2">592</strain>
    </source>
</reference>
<proteinExistence type="predicted"/>
<dbReference type="RefSeq" id="WP_108578184.1">
    <property type="nucleotide sequence ID" value="NZ_CP026952.1"/>
</dbReference>
<evidence type="ECO:0000313" key="1">
    <source>
        <dbReference type="EMBL" id="AWB92539.1"/>
    </source>
</evidence>
<accession>A0A5F2EV69</accession>
<organism evidence="1 2">
    <name type="scientific">Aeromicrobium chenweiae</name>
    <dbReference type="NCBI Taxonomy" id="2079793"/>
    <lineage>
        <taxon>Bacteria</taxon>
        <taxon>Bacillati</taxon>
        <taxon>Actinomycetota</taxon>
        <taxon>Actinomycetes</taxon>
        <taxon>Propionibacteriales</taxon>
        <taxon>Nocardioidaceae</taxon>
        <taxon>Aeromicrobium</taxon>
    </lineage>
</organism>
<dbReference type="Proteomes" id="UP000244384">
    <property type="component" value="Chromosome"/>
</dbReference>
<dbReference type="OrthoDB" id="3748325at2"/>
<name>A0A2S0WMF7_9ACTN</name>
<keyword evidence="2" id="KW-1185">Reference proteome</keyword>
<dbReference type="PROSITE" id="PS51257">
    <property type="entry name" value="PROKAR_LIPOPROTEIN"/>
    <property type="match status" value="1"/>
</dbReference>
<accession>A0A2S0WMF7</accession>
<dbReference type="AlphaFoldDB" id="A0A2S0WMF7"/>
<protein>
    <submittedName>
        <fullName evidence="1">Uncharacterized protein</fullName>
    </submittedName>
</protein>